<evidence type="ECO:0000256" key="8">
    <source>
        <dbReference type="ARBA" id="ARBA00047469"/>
    </source>
</evidence>
<feature type="binding site" evidence="9">
    <location>
        <position position="699"/>
    </location>
    <ligand>
        <name>ATP</name>
        <dbReference type="ChEBI" id="CHEBI:30616"/>
    </ligand>
</feature>
<dbReference type="PANTHER" id="PTHR43740:SF2">
    <property type="entry name" value="LEUCINE--TRNA LIGASE, MITOCHONDRIAL"/>
    <property type="match status" value="1"/>
</dbReference>
<feature type="domain" description="Leucyl-tRNA synthetase editing" evidence="13">
    <location>
        <begin position="276"/>
        <end position="457"/>
    </location>
</feature>
<dbReference type="InterPro" id="IPR002302">
    <property type="entry name" value="Leu-tRNA-ligase"/>
</dbReference>
<comment type="caution">
    <text evidence="9">Lacks conserved residue(s) required for the propagation of feature annotation.</text>
</comment>
<keyword evidence="15" id="KW-1185">Reference proteome</keyword>
<dbReference type="SUPFAM" id="SSF52374">
    <property type="entry name" value="Nucleotidylyl transferase"/>
    <property type="match status" value="1"/>
</dbReference>
<keyword evidence="5 9" id="KW-0067">ATP-binding</keyword>
<feature type="domain" description="Methionyl/Leucyl tRNA synthetase" evidence="12">
    <location>
        <begin position="37"/>
        <end position="142"/>
    </location>
</feature>
<evidence type="ECO:0000313" key="14">
    <source>
        <dbReference type="EMBL" id="PSL36050.1"/>
    </source>
</evidence>
<evidence type="ECO:0000313" key="15">
    <source>
        <dbReference type="Proteomes" id="UP000240978"/>
    </source>
</evidence>
<evidence type="ECO:0000256" key="4">
    <source>
        <dbReference type="ARBA" id="ARBA00022741"/>
    </source>
</evidence>
<dbReference type="PRINTS" id="PR00985">
    <property type="entry name" value="TRNASYNTHLEU"/>
</dbReference>
<dbReference type="EMBL" id="PYGK01000001">
    <property type="protein sequence ID" value="PSL36050.1"/>
    <property type="molecule type" value="Genomic_DNA"/>
</dbReference>
<dbReference type="GO" id="GO:0002161">
    <property type="term" value="F:aminoacyl-tRNA deacylase activity"/>
    <property type="evidence" value="ECO:0007669"/>
    <property type="project" value="InterPro"/>
</dbReference>
<dbReference type="FunFam" id="1.10.730.10:FF:000011">
    <property type="entry name" value="Leucine--tRNA ligase chloroplastic/mitochondrial"/>
    <property type="match status" value="1"/>
</dbReference>
<name>A0A2P8GQ07_9BACT</name>
<dbReference type="FunFam" id="3.40.50.620:FF:000060">
    <property type="entry name" value="Leucine--tRNA ligase"/>
    <property type="match status" value="1"/>
</dbReference>
<evidence type="ECO:0000256" key="2">
    <source>
        <dbReference type="ARBA" id="ARBA00022490"/>
    </source>
</evidence>
<dbReference type="Pfam" id="PF08264">
    <property type="entry name" value="Anticodon_1"/>
    <property type="match status" value="1"/>
</dbReference>
<dbReference type="Gene3D" id="3.90.740.10">
    <property type="entry name" value="Valyl/Leucyl/Isoleucyl-tRNA synthetase, editing domain"/>
    <property type="match status" value="1"/>
</dbReference>
<dbReference type="Gene3D" id="3.40.50.620">
    <property type="entry name" value="HUPs"/>
    <property type="match status" value="3"/>
</dbReference>
<organism evidence="14 15">
    <name type="scientific">Chitinophaga ginsengisoli</name>
    <dbReference type="NCBI Taxonomy" id="363837"/>
    <lineage>
        <taxon>Bacteria</taxon>
        <taxon>Pseudomonadati</taxon>
        <taxon>Bacteroidota</taxon>
        <taxon>Chitinophagia</taxon>
        <taxon>Chitinophagales</taxon>
        <taxon>Chitinophagaceae</taxon>
        <taxon>Chitinophaga</taxon>
    </lineage>
</organism>
<dbReference type="InterPro" id="IPR015413">
    <property type="entry name" value="Methionyl/Leucyl_tRNA_Synth"/>
</dbReference>
<feature type="domain" description="Methionyl/Valyl/Leucyl/Isoleucyl-tRNA synthetase anticodon-binding" evidence="11">
    <location>
        <begin position="773"/>
        <end position="884"/>
    </location>
</feature>
<accession>A0A2P8GQ07</accession>
<dbReference type="CDD" id="cd07958">
    <property type="entry name" value="Anticodon_Ia_Leu_BEm"/>
    <property type="match status" value="1"/>
</dbReference>
<keyword evidence="7 9" id="KW-0030">Aminoacyl-tRNA synthetase</keyword>
<dbReference type="SUPFAM" id="SSF50677">
    <property type="entry name" value="ValRS/IleRS/LeuRS editing domain"/>
    <property type="match status" value="1"/>
</dbReference>
<dbReference type="Pfam" id="PF13603">
    <property type="entry name" value="tRNA-synt_1_2"/>
    <property type="match status" value="1"/>
</dbReference>
<evidence type="ECO:0000259" key="13">
    <source>
        <dbReference type="Pfam" id="PF13603"/>
    </source>
</evidence>
<dbReference type="AlphaFoldDB" id="A0A2P8GQ07"/>
<reference evidence="14 15" key="1">
    <citation type="submission" date="2018-03" db="EMBL/GenBank/DDBJ databases">
        <title>Genomic Encyclopedia of Archaeal and Bacterial Type Strains, Phase II (KMG-II): from individual species to whole genera.</title>
        <authorList>
            <person name="Goeker M."/>
        </authorList>
    </citation>
    <scope>NUCLEOTIDE SEQUENCE [LARGE SCALE GENOMIC DNA]</scope>
    <source>
        <strain evidence="14 15">DSM 18107</strain>
    </source>
</reference>
<dbReference type="HAMAP" id="MF_00049_B">
    <property type="entry name" value="Leu_tRNA_synth_B"/>
    <property type="match status" value="1"/>
</dbReference>
<dbReference type="NCBIfam" id="TIGR00396">
    <property type="entry name" value="leuS_bact"/>
    <property type="match status" value="1"/>
</dbReference>
<keyword evidence="4 9" id="KW-0547">Nucleotide-binding</keyword>
<gene>
    <name evidence="9" type="primary">leuS</name>
    <name evidence="14" type="ORF">CLV42_101814</name>
</gene>
<dbReference type="InterPro" id="IPR009008">
    <property type="entry name" value="Val/Leu/Ile-tRNA-synth_edit"/>
</dbReference>
<dbReference type="EC" id="6.1.1.4" evidence="9"/>
<dbReference type="InterPro" id="IPR013155">
    <property type="entry name" value="M/V/L/I-tRNA-synth_anticd-bd"/>
</dbReference>
<evidence type="ECO:0000256" key="10">
    <source>
        <dbReference type="RuleBase" id="RU363039"/>
    </source>
</evidence>
<dbReference type="Gene3D" id="1.10.730.10">
    <property type="entry name" value="Isoleucyl-tRNA Synthetase, Domain 1"/>
    <property type="match status" value="2"/>
</dbReference>
<dbReference type="OrthoDB" id="9810365at2"/>
<evidence type="ECO:0000256" key="5">
    <source>
        <dbReference type="ARBA" id="ARBA00022840"/>
    </source>
</evidence>
<evidence type="ECO:0000259" key="12">
    <source>
        <dbReference type="Pfam" id="PF09334"/>
    </source>
</evidence>
<evidence type="ECO:0000256" key="9">
    <source>
        <dbReference type="HAMAP-Rule" id="MF_00049"/>
    </source>
</evidence>
<dbReference type="GO" id="GO:0006429">
    <property type="term" value="P:leucyl-tRNA aminoacylation"/>
    <property type="evidence" value="ECO:0007669"/>
    <property type="project" value="UniProtKB-UniRule"/>
</dbReference>
<proteinExistence type="inferred from homology"/>
<evidence type="ECO:0000256" key="6">
    <source>
        <dbReference type="ARBA" id="ARBA00022917"/>
    </source>
</evidence>
<dbReference type="RefSeq" id="WP_106600574.1">
    <property type="nucleotide sequence ID" value="NZ_PYGK01000001.1"/>
</dbReference>
<keyword evidence="6 9" id="KW-0648">Protein biosynthesis</keyword>
<comment type="catalytic activity">
    <reaction evidence="8 9">
        <text>tRNA(Leu) + L-leucine + ATP = L-leucyl-tRNA(Leu) + AMP + diphosphate</text>
        <dbReference type="Rhea" id="RHEA:11688"/>
        <dbReference type="Rhea" id="RHEA-COMP:9613"/>
        <dbReference type="Rhea" id="RHEA-COMP:9622"/>
        <dbReference type="ChEBI" id="CHEBI:30616"/>
        <dbReference type="ChEBI" id="CHEBI:33019"/>
        <dbReference type="ChEBI" id="CHEBI:57427"/>
        <dbReference type="ChEBI" id="CHEBI:78442"/>
        <dbReference type="ChEBI" id="CHEBI:78494"/>
        <dbReference type="ChEBI" id="CHEBI:456215"/>
        <dbReference type="EC" id="6.1.1.4"/>
    </reaction>
</comment>
<comment type="caution">
    <text evidence="14">The sequence shown here is derived from an EMBL/GenBank/DDBJ whole genome shotgun (WGS) entry which is preliminary data.</text>
</comment>
<evidence type="ECO:0000256" key="1">
    <source>
        <dbReference type="ARBA" id="ARBA00005594"/>
    </source>
</evidence>
<dbReference type="InterPro" id="IPR014729">
    <property type="entry name" value="Rossmann-like_a/b/a_fold"/>
</dbReference>
<dbReference type="FunFam" id="3.40.50.620:FF:000056">
    <property type="entry name" value="Leucine--tRNA ligase"/>
    <property type="match status" value="1"/>
</dbReference>
<dbReference type="GO" id="GO:0005524">
    <property type="term" value="F:ATP binding"/>
    <property type="evidence" value="ECO:0007669"/>
    <property type="project" value="UniProtKB-UniRule"/>
</dbReference>
<comment type="similarity">
    <text evidence="1 9 10">Belongs to the class-I aminoacyl-tRNA synthetase family.</text>
</comment>
<dbReference type="SUPFAM" id="SSF47323">
    <property type="entry name" value="Anticodon-binding domain of a subclass of class I aminoacyl-tRNA synthetases"/>
    <property type="match status" value="1"/>
</dbReference>
<dbReference type="InterPro" id="IPR009080">
    <property type="entry name" value="tRNAsynth_Ia_anticodon-bd"/>
</dbReference>
<evidence type="ECO:0000256" key="3">
    <source>
        <dbReference type="ARBA" id="ARBA00022598"/>
    </source>
</evidence>
<protein>
    <recommendedName>
        <fullName evidence="9">Leucine--tRNA ligase</fullName>
        <ecNumber evidence="9">6.1.1.4</ecNumber>
    </recommendedName>
    <alternativeName>
        <fullName evidence="9">Leucyl-tRNA synthetase</fullName>
        <shortName evidence="9">LeuRS</shortName>
    </alternativeName>
</protein>
<dbReference type="GO" id="GO:0005829">
    <property type="term" value="C:cytosol"/>
    <property type="evidence" value="ECO:0007669"/>
    <property type="project" value="TreeGrafter"/>
</dbReference>
<evidence type="ECO:0000259" key="11">
    <source>
        <dbReference type="Pfam" id="PF08264"/>
    </source>
</evidence>
<dbReference type="Pfam" id="PF09334">
    <property type="entry name" value="tRNA-synt_1g"/>
    <property type="match status" value="1"/>
</dbReference>
<dbReference type="InterPro" id="IPR025709">
    <property type="entry name" value="Leu_tRNA-synth_edit"/>
</dbReference>
<sequence length="922" mass="105371">MEYNFRAIEKKWQAHWVDAKAYQVSNNSPKPKCYVMDMFPYPSGTGLHVGHPLGYISSDIYARYKRLKGFNVLHPMGWDAFGLPAEQYALETGQHPAVTTANNLAAFRRQLDNMGFSFDWDREVKTSDPGYYKWTQWIFLQLFDSWFNRSLQKAERIETLITAFEKAGNKDHECPGDRYISFTADEWKQFSEVRQREILMHYRLAYLAFAEVNWCPALGTVLANDEVVNGVSERGGYPVIKKKMRQWFLRITEYANRLLEGLETVEYSDAMKEMQRNWIGKSQGAEISFAFDGIPDSTVTVYTTRPDTIFGVDFMVLAPEHELVSRITTAEQKAAIEKYLDYVQSRSERERLAEVKQITGCFTGAYVLNPFNGRRIPVWISEYVLAGYGTGAIMAVPCGDQRDYSFAKHFDIPITNIIGDAFNGEEANPTKDAILQHSDFLDGMTMRNAMDVVAEKIEAMGIGKRQINYKMRDAGFSRQRYWGEPFPIVYKNGVPYALDEKDLPVTLPHVENYKPGEEGEGPLANITDWVNIDADTKRETNTMPGYAGSSWYFLRYTDPTNTEVFADRAATDYWNQVDVYVGGTEHAVGHLLYSRMWTKALFDLGYIGFQEPYKKLINQGMIGGSSRMVYRIRGTNTYVSHGLKDQYETDELHTDVNIVDGLELDIEAFRNWRPANSDAEFILEDGKYICGVLLEKMSKGKYNTVNPDDVVEKFGADTFRMYEMFLGPVEQSKPWDTKGIEGVHRFLKKLWRLFADEQKGIIVKDAPATPEELKILHKTIQKIDADTENFSYNTAVSQFMICVNELSSLKSNKRSVLEPVLILLAPYAPHIAEELWHQLGNTTSILDAPYPVFEEKYTKESAFTYPIAVNGKTRTELSFPLDADNETIEKEVLVNEAVLKWIDGKPVKKVVIVKGRMINIVI</sequence>
<keyword evidence="3 9" id="KW-0436">Ligase</keyword>
<dbReference type="GO" id="GO:0004823">
    <property type="term" value="F:leucine-tRNA ligase activity"/>
    <property type="evidence" value="ECO:0007669"/>
    <property type="project" value="UniProtKB-UniRule"/>
</dbReference>
<dbReference type="CDD" id="cd00812">
    <property type="entry name" value="LeuRS_core"/>
    <property type="match status" value="1"/>
</dbReference>
<evidence type="ECO:0000256" key="7">
    <source>
        <dbReference type="ARBA" id="ARBA00023146"/>
    </source>
</evidence>
<keyword evidence="2 9" id="KW-0963">Cytoplasm</keyword>
<dbReference type="PANTHER" id="PTHR43740">
    <property type="entry name" value="LEUCYL-TRNA SYNTHETASE"/>
    <property type="match status" value="1"/>
</dbReference>
<dbReference type="Proteomes" id="UP000240978">
    <property type="component" value="Unassembled WGS sequence"/>
</dbReference>
<comment type="subcellular location">
    <subcellularLocation>
        <location evidence="9">Cytoplasm</location>
    </subcellularLocation>
</comment>